<proteinExistence type="predicted"/>
<evidence type="ECO:0000313" key="1">
    <source>
        <dbReference type="EMBL" id="KAH7118414.1"/>
    </source>
</evidence>
<organism evidence="1 2">
    <name type="scientific">Dactylonectria macrodidyma</name>
    <dbReference type="NCBI Taxonomy" id="307937"/>
    <lineage>
        <taxon>Eukaryota</taxon>
        <taxon>Fungi</taxon>
        <taxon>Dikarya</taxon>
        <taxon>Ascomycota</taxon>
        <taxon>Pezizomycotina</taxon>
        <taxon>Sordariomycetes</taxon>
        <taxon>Hypocreomycetidae</taxon>
        <taxon>Hypocreales</taxon>
        <taxon>Nectriaceae</taxon>
        <taxon>Dactylonectria</taxon>
    </lineage>
</organism>
<dbReference type="EMBL" id="JAGMUV010000027">
    <property type="protein sequence ID" value="KAH7118414.1"/>
    <property type="molecule type" value="Genomic_DNA"/>
</dbReference>
<accession>A0A9P9IG50</accession>
<dbReference type="Proteomes" id="UP000738349">
    <property type="component" value="Unassembled WGS sequence"/>
</dbReference>
<reference evidence="1" key="1">
    <citation type="journal article" date="2021" name="Nat. Commun.">
        <title>Genetic determinants of endophytism in the Arabidopsis root mycobiome.</title>
        <authorList>
            <person name="Mesny F."/>
            <person name="Miyauchi S."/>
            <person name="Thiergart T."/>
            <person name="Pickel B."/>
            <person name="Atanasova L."/>
            <person name="Karlsson M."/>
            <person name="Huettel B."/>
            <person name="Barry K.W."/>
            <person name="Haridas S."/>
            <person name="Chen C."/>
            <person name="Bauer D."/>
            <person name="Andreopoulos W."/>
            <person name="Pangilinan J."/>
            <person name="LaButti K."/>
            <person name="Riley R."/>
            <person name="Lipzen A."/>
            <person name="Clum A."/>
            <person name="Drula E."/>
            <person name="Henrissat B."/>
            <person name="Kohler A."/>
            <person name="Grigoriev I.V."/>
            <person name="Martin F.M."/>
            <person name="Hacquard S."/>
        </authorList>
    </citation>
    <scope>NUCLEOTIDE SEQUENCE</scope>
    <source>
        <strain evidence="1">MPI-CAGE-AT-0147</strain>
    </source>
</reference>
<comment type="caution">
    <text evidence="1">The sequence shown here is derived from an EMBL/GenBank/DDBJ whole genome shotgun (WGS) entry which is preliminary data.</text>
</comment>
<protein>
    <submittedName>
        <fullName evidence="1">Uncharacterized protein</fullName>
    </submittedName>
</protein>
<dbReference type="AlphaFoldDB" id="A0A9P9IG50"/>
<keyword evidence="2" id="KW-1185">Reference proteome</keyword>
<feature type="non-terminal residue" evidence="1">
    <location>
        <position position="96"/>
    </location>
</feature>
<name>A0A9P9IG50_9HYPO</name>
<evidence type="ECO:0000313" key="2">
    <source>
        <dbReference type="Proteomes" id="UP000738349"/>
    </source>
</evidence>
<feature type="non-terminal residue" evidence="1">
    <location>
        <position position="1"/>
    </location>
</feature>
<sequence length="96" mass="10887">DSPVYAAAILLHPSLRRAHLNEAWKDQSHYIAPAIEAVLRRLWEDFKPLQVPAIEEDLSAYEAYKKRIYQPPSSHDEFNRFIDGPTLPIGSSSALS</sequence>
<gene>
    <name evidence="1" type="ORF">EDB81DRAFT_611424</name>
</gene>
<dbReference type="OrthoDB" id="5147528at2759"/>